<reference evidence="4" key="1">
    <citation type="journal article" date="2019" name="Int. J. Syst. Evol. Microbiol.">
        <title>The Global Catalogue of Microorganisms (GCM) 10K type strain sequencing project: providing services to taxonomists for standard genome sequencing and annotation.</title>
        <authorList>
            <consortium name="The Broad Institute Genomics Platform"/>
            <consortium name="The Broad Institute Genome Sequencing Center for Infectious Disease"/>
            <person name="Wu L."/>
            <person name="Ma J."/>
        </authorList>
    </citation>
    <scope>NUCLEOTIDE SEQUENCE [LARGE SCALE GENOMIC DNA]</scope>
    <source>
        <strain evidence="4">KCTC 42964</strain>
    </source>
</reference>
<accession>A0ABV7KZ04</accession>
<dbReference type="Proteomes" id="UP001595528">
    <property type="component" value="Unassembled WGS sequence"/>
</dbReference>
<dbReference type="GO" id="GO:0047632">
    <property type="term" value="F:agmatine deiminase activity"/>
    <property type="evidence" value="ECO:0007669"/>
    <property type="project" value="UniProtKB-EC"/>
</dbReference>
<dbReference type="EMBL" id="JBHRTR010000023">
    <property type="protein sequence ID" value="MFC3227587.1"/>
    <property type="molecule type" value="Genomic_DNA"/>
</dbReference>
<protein>
    <recommendedName>
        <fullName evidence="2">Putative agmatine deiminase</fullName>
        <ecNumber evidence="2">3.5.3.12</ecNumber>
    </recommendedName>
    <alternativeName>
        <fullName evidence="2">Agmatine iminohydrolase</fullName>
    </alternativeName>
</protein>
<dbReference type="InterPro" id="IPR007466">
    <property type="entry name" value="Peptidyl-Arg-deiminase_porph"/>
</dbReference>
<dbReference type="InterPro" id="IPR017754">
    <property type="entry name" value="Agmatine_deiminase"/>
</dbReference>
<comment type="caution">
    <text evidence="3">The sequence shown here is derived from an EMBL/GenBank/DDBJ whole genome shotgun (WGS) entry which is preliminary data.</text>
</comment>
<dbReference type="Gene3D" id="3.75.10.10">
    <property type="entry name" value="L-arginine/glycine Amidinotransferase, Chain A"/>
    <property type="match status" value="1"/>
</dbReference>
<dbReference type="SUPFAM" id="SSF55909">
    <property type="entry name" value="Pentein"/>
    <property type="match status" value="1"/>
</dbReference>
<name>A0ABV7KZ04_9PROT</name>
<dbReference type="Pfam" id="PF04371">
    <property type="entry name" value="PAD_porph"/>
    <property type="match status" value="1"/>
</dbReference>
<dbReference type="RefSeq" id="WP_379899866.1">
    <property type="nucleotide sequence ID" value="NZ_JBHRTR010000023.1"/>
</dbReference>
<evidence type="ECO:0000313" key="4">
    <source>
        <dbReference type="Proteomes" id="UP001595528"/>
    </source>
</evidence>
<evidence type="ECO:0000313" key="3">
    <source>
        <dbReference type="EMBL" id="MFC3227587.1"/>
    </source>
</evidence>
<dbReference type="HAMAP" id="MF_01841">
    <property type="entry name" value="Agmatine_deimin"/>
    <property type="match status" value="1"/>
</dbReference>
<comment type="similarity">
    <text evidence="2">Belongs to the agmatine deiminase family.</text>
</comment>
<dbReference type="PANTHER" id="PTHR31377">
    <property type="entry name" value="AGMATINE DEIMINASE-RELATED"/>
    <property type="match status" value="1"/>
</dbReference>
<organism evidence="3 4">
    <name type="scientific">Marinibaculum pumilum</name>
    <dbReference type="NCBI Taxonomy" id="1766165"/>
    <lineage>
        <taxon>Bacteria</taxon>
        <taxon>Pseudomonadati</taxon>
        <taxon>Pseudomonadota</taxon>
        <taxon>Alphaproteobacteria</taxon>
        <taxon>Rhodospirillales</taxon>
        <taxon>Rhodospirillaceae</taxon>
        <taxon>Marinibaculum</taxon>
    </lineage>
</organism>
<comment type="catalytic activity">
    <reaction evidence="2">
        <text>agmatine + H2O = N-carbamoylputrescine + NH4(+)</text>
        <dbReference type="Rhea" id="RHEA:18037"/>
        <dbReference type="ChEBI" id="CHEBI:15377"/>
        <dbReference type="ChEBI" id="CHEBI:28938"/>
        <dbReference type="ChEBI" id="CHEBI:58145"/>
        <dbReference type="ChEBI" id="CHEBI:58318"/>
        <dbReference type="EC" id="3.5.3.12"/>
    </reaction>
</comment>
<evidence type="ECO:0000256" key="2">
    <source>
        <dbReference type="HAMAP-Rule" id="MF_01841"/>
    </source>
</evidence>
<gene>
    <name evidence="2 3" type="primary">aguA</name>
    <name evidence="3" type="ORF">ACFOGJ_10115</name>
</gene>
<feature type="active site" description="Amidino-cysteine intermediate" evidence="2">
    <location>
        <position position="355"/>
    </location>
</feature>
<sequence>MHDTDAATPAAAGFRMPAEWTPHDGCWMLWPERPDNWRAGAAPGRRAFAAVAAAISEGEPVRVGASAAAYASARASLPSQVDVVELTADDSWMRDTGPTFVRDEAGRLAGIDWRFNAWGGMYAAHEFDDAVAAKVLEVERAEGWRCPLVMEGGAVHTDGEGTLLTTESVLLDPNRNPGIGRAAAERSLCDHLGAARVIWLPEGVPEDETNGHVDNLCCFIRPAEVLLTWTDDPADPLHPVCRAAEDILRRTPDAAGRTIAVHRIPQPGPLYREAAETTDLAPGPAGDRPMVRPAGSRLAASYVNFYFGNGLVVMPLLDPGLDPVALRVLQDLLPRHRIVGLPSREILLGGGNIHCITQQVPARGPHPFS</sequence>
<evidence type="ECO:0000256" key="1">
    <source>
        <dbReference type="ARBA" id="ARBA00022801"/>
    </source>
</evidence>
<keyword evidence="1 2" id="KW-0378">Hydrolase</keyword>
<dbReference type="NCBIfam" id="TIGR03380">
    <property type="entry name" value="agmatine_aguA"/>
    <property type="match status" value="1"/>
</dbReference>
<proteinExistence type="inferred from homology"/>
<dbReference type="EC" id="3.5.3.12" evidence="2"/>
<keyword evidence="4" id="KW-1185">Reference proteome</keyword>
<dbReference type="PANTHER" id="PTHR31377:SF0">
    <property type="entry name" value="AGMATINE DEIMINASE-RELATED"/>
    <property type="match status" value="1"/>
</dbReference>